<organism evidence="4 5">
    <name type="scientific">Pelagicoccus albus</name>
    <dbReference type="NCBI Taxonomy" id="415222"/>
    <lineage>
        <taxon>Bacteria</taxon>
        <taxon>Pseudomonadati</taxon>
        <taxon>Verrucomicrobiota</taxon>
        <taxon>Opitutia</taxon>
        <taxon>Puniceicoccales</taxon>
        <taxon>Pelagicoccaceae</taxon>
        <taxon>Pelagicoccus</taxon>
    </lineage>
</organism>
<dbReference type="EMBL" id="JACHVC010000013">
    <property type="protein sequence ID" value="MBC2607816.1"/>
    <property type="molecule type" value="Genomic_DNA"/>
</dbReference>
<evidence type="ECO:0000256" key="2">
    <source>
        <dbReference type="ARBA" id="ARBA00023002"/>
    </source>
</evidence>
<dbReference type="PRINTS" id="PR00080">
    <property type="entry name" value="SDRFAMILY"/>
</dbReference>
<dbReference type="GO" id="GO:0016491">
    <property type="term" value="F:oxidoreductase activity"/>
    <property type="evidence" value="ECO:0007669"/>
    <property type="project" value="UniProtKB-KW"/>
</dbReference>
<dbReference type="PANTHER" id="PTHR44196">
    <property type="entry name" value="DEHYDROGENASE/REDUCTASE SDR FAMILY MEMBER 7B"/>
    <property type="match status" value="1"/>
</dbReference>
<comment type="caution">
    <text evidence="4">The sequence shown here is derived from an EMBL/GenBank/DDBJ whole genome shotgun (WGS) entry which is preliminary data.</text>
</comment>
<dbReference type="Pfam" id="PF00106">
    <property type="entry name" value="adh_short"/>
    <property type="match status" value="1"/>
</dbReference>
<keyword evidence="5" id="KW-1185">Reference proteome</keyword>
<evidence type="ECO:0000256" key="3">
    <source>
        <dbReference type="RuleBase" id="RU000363"/>
    </source>
</evidence>
<comment type="similarity">
    <text evidence="1 3">Belongs to the short-chain dehydrogenases/reductases (SDR) family.</text>
</comment>
<dbReference type="PROSITE" id="PS00061">
    <property type="entry name" value="ADH_SHORT"/>
    <property type="match status" value="1"/>
</dbReference>
<accession>A0A7X1B927</accession>
<proteinExistence type="inferred from homology"/>
<dbReference type="InterPro" id="IPR020904">
    <property type="entry name" value="Sc_DH/Rdtase_CS"/>
</dbReference>
<evidence type="ECO:0000313" key="4">
    <source>
        <dbReference type="EMBL" id="MBC2607816.1"/>
    </source>
</evidence>
<dbReference type="SUPFAM" id="SSF51735">
    <property type="entry name" value="NAD(P)-binding Rossmann-fold domains"/>
    <property type="match status" value="1"/>
</dbReference>
<dbReference type="Proteomes" id="UP000526501">
    <property type="component" value="Unassembled WGS sequence"/>
</dbReference>
<reference evidence="4 5" key="1">
    <citation type="submission" date="2020-07" db="EMBL/GenBank/DDBJ databases">
        <authorList>
            <person name="Feng X."/>
        </authorList>
    </citation>
    <scope>NUCLEOTIDE SEQUENCE [LARGE SCALE GENOMIC DNA]</scope>
    <source>
        <strain evidence="4 5">JCM23202</strain>
    </source>
</reference>
<protein>
    <submittedName>
        <fullName evidence="4">SDR family oxidoreductase</fullName>
    </submittedName>
</protein>
<dbReference type="InterPro" id="IPR036291">
    <property type="entry name" value="NAD(P)-bd_dom_sf"/>
</dbReference>
<dbReference type="PANTHER" id="PTHR44196:SF1">
    <property type="entry name" value="DEHYDROGENASE_REDUCTASE SDR FAMILY MEMBER 7B"/>
    <property type="match status" value="1"/>
</dbReference>
<keyword evidence="2" id="KW-0560">Oxidoreductase</keyword>
<sequence>MELAGKRALVTGASRGVGRAISKALAAAGVEVVGTSRNADRVDWPEGVSGVTFDCSTASSVESSWRAAGFDQSGFDIVVSNAGSGAFGSFRDEDFENWEDQIQLMLLGAMKVSQLVLSSWTPANPGVLVQIGSLATEYPIPYMSGYNAAKAGLAAFCESIRLETDPRIARVVELRLGDVATRFNDHVKGAPKDPRQKDAWEAMCQHVEEGPEPEIVAKRLLKALSRDQVGIIRTGSFFQAIVGSLFARFLSSSLKAKLNCYYYRISNY</sequence>
<dbReference type="CDD" id="cd05233">
    <property type="entry name" value="SDR_c"/>
    <property type="match status" value="1"/>
</dbReference>
<evidence type="ECO:0000256" key="1">
    <source>
        <dbReference type="ARBA" id="ARBA00006484"/>
    </source>
</evidence>
<dbReference type="AlphaFoldDB" id="A0A7X1B927"/>
<dbReference type="GO" id="GO:0016020">
    <property type="term" value="C:membrane"/>
    <property type="evidence" value="ECO:0007669"/>
    <property type="project" value="TreeGrafter"/>
</dbReference>
<gene>
    <name evidence="4" type="ORF">H5P27_17310</name>
</gene>
<evidence type="ECO:0000313" key="5">
    <source>
        <dbReference type="Proteomes" id="UP000526501"/>
    </source>
</evidence>
<dbReference type="RefSeq" id="WP_185661680.1">
    <property type="nucleotide sequence ID" value="NZ_CAWPOO010000013.1"/>
</dbReference>
<dbReference type="InterPro" id="IPR002347">
    <property type="entry name" value="SDR_fam"/>
</dbReference>
<dbReference type="Gene3D" id="3.40.50.720">
    <property type="entry name" value="NAD(P)-binding Rossmann-like Domain"/>
    <property type="match status" value="1"/>
</dbReference>
<name>A0A7X1B927_9BACT</name>
<dbReference type="PRINTS" id="PR00081">
    <property type="entry name" value="GDHRDH"/>
</dbReference>